<dbReference type="InParanoid" id="A0A2R6QHS7"/>
<evidence type="ECO:0000256" key="7">
    <source>
        <dbReference type="ARBA" id="ARBA00022679"/>
    </source>
</evidence>
<evidence type="ECO:0000256" key="18">
    <source>
        <dbReference type="ARBA" id="ARBA00047899"/>
    </source>
</evidence>
<dbReference type="InterPro" id="IPR000719">
    <property type="entry name" value="Prot_kinase_dom"/>
</dbReference>
<evidence type="ECO:0000256" key="2">
    <source>
        <dbReference type="ARBA" id="ARBA00012513"/>
    </source>
</evidence>
<evidence type="ECO:0000256" key="10">
    <source>
        <dbReference type="ARBA" id="ARBA00022737"/>
    </source>
</evidence>
<dbReference type="Gene3D" id="3.80.10.10">
    <property type="entry name" value="Ribonuclease Inhibitor"/>
    <property type="match status" value="2"/>
</dbReference>
<evidence type="ECO:0000256" key="1">
    <source>
        <dbReference type="ARBA" id="ARBA00004162"/>
    </source>
</evidence>
<dbReference type="SUPFAM" id="SSF56112">
    <property type="entry name" value="Protein kinase-like (PK-like)"/>
    <property type="match status" value="1"/>
</dbReference>
<dbReference type="InterPro" id="IPR017441">
    <property type="entry name" value="Protein_kinase_ATP_BS"/>
</dbReference>
<evidence type="ECO:0000256" key="6">
    <source>
        <dbReference type="ARBA" id="ARBA00022614"/>
    </source>
</evidence>
<dbReference type="Gene3D" id="1.10.510.10">
    <property type="entry name" value="Transferase(Phosphotransferase) domain 1"/>
    <property type="match status" value="1"/>
</dbReference>
<keyword evidence="4" id="KW-0723">Serine/threonine-protein kinase</keyword>
<dbReference type="FunFam" id="1.10.510.10:FF:000358">
    <property type="entry name" value="Putative leucine-rich repeat receptor-like serine/threonine-protein kinase"/>
    <property type="match status" value="1"/>
</dbReference>
<evidence type="ECO:0000256" key="20">
    <source>
        <dbReference type="PROSITE-ProRule" id="PRU10141"/>
    </source>
</evidence>
<evidence type="ECO:0000256" key="16">
    <source>
        <dbReference type="ARBA" id="ARBA00023170"/>
    </source>
</evidence>
<dbReference type="FunFam" id="3.30.200.20:FF:000661">
    <property type="entry name" value="Serine-threonine protein kinase plant-type"/>
    <property type="match status" value="1"/>
</dbReference>
<name>A0A2R6QHS7_ACTCC</name>
<dbReference type="OrthoDB" id="676979at2759"/>
<keyword evidence="24" id="KW-1185">Reference proteome</keyword>
<dbReference type="InterPro" id="IPR051809">
    <property type="entry name" value="Plant_receptor-like_S/T_kinase"/>
</dbReference>
<dbReference type="EMBL" id="NKQK01000016">
    <property type="protein sequence ID" value="PSS08146.1"/>
    <property type="molecule type" value="Genomic_DNA"/>
</dbReference>
<dbReference type="Gene3D" id="3.30.200.20">
    <property type="entry name" value="Phosphorylase Kinase, domain 1"/>
    <property type="match status" value="1"/>
</dbReference>
<evidence type="ECO:0000313" key="24">
    <source>
        <dbReference type="Proteomes" id="UP000241394"/>
    </source>
</evidence>
<gene>
    <name evidence="23" type="ORF">CEY00_Acc18516</name>
</gene>
<dbReference type="CDD" id="cd14066">
    <property type="entry name" value="STKc_IRAK"/>
    <property type="match status" value="1"/>
</dbReference>
<evidence type="ECO:0000256" key="8">
    <source>
        <dbReference type="ARBA" id="ARBA00022692"/>
    </source>
</evidence>
<evidence type="ECO:0000256" key="9">
    <source>
        <dbReference type="ARBA" id="ARBA00022729"/>
    </source>
</evidence>
<dbReference type="GO" id="GO:0005524">
    <property type="term" value="F:ATP binding"/>
    <property type="evidence" value="ECO:0007669"/>
    <property type="project" value="UniProtKB-UniRule"/>
</dbReference>
<accession>A0A2R6QHS7</accession>
<comment type="catalytic activity">
    <reaction evidence="18">
        <text>L-threonyl-[protein] + ATP = O-phospho-L-threonyl-[protein] + ADP + H(+)</text>
        <dbReference type="Rhea" id="RHEA:46608"/>
        <dbReference type="Rhea" id="RHEA-COMP:11060"/>
        <dbReference type="Rhea" id="RHEA-COMP:11605"/>
        <dbReference type="ChEBI" id="CHEBI:15378"/>
        <dbReference type="ChEBI" id="CHEBI:30013"/>
        <dbReference type="ChEBI" id="CHEBI:30616"/>
        <dbReference type="ChEBI" id="CHEBI:61977"/>
        <dbReference type="ChEBI" id="CHEBI:456216"/>
        <dbReference type="EC" id="2.7.11.1"/>
    </reaction>
</comment>
<keyword evidence="14 21" id="KW-1133">Transmembrane helix</keyword>
<dbReference type="Gramene" id="PSS08146">
    <property type="protein sequence ID" value="PSS08146"/>
    <property type="gene ID" value="CEY00_Acc18516"/>
</dbReference>
<dbReference type="PANTHER" id="PTHR27008:SF585">
    <property type="entry name" value="PROTEIN KINASE DOMAIN-CONTAINING PROTEIN"/>
    <property type="match status" value="1"/>
</dbReference>
<dbReference type="SUPFAM" id="SSF52058">
    <property type="entry name" value="L domain-like"/>
    <property type="match status" value="2"/>
</dbReference>
<evidence type="ECO:0000256" key="21">
    <source>
        <dbReference type="SAM" id="Phobius"/>
    </source>
</evidence>
<dbReference type="Proteomes" id="UP000241394">
    <property type="component" value="Chromosome LG16"/>
</dbReference>
<keyword evidence="10" id="KW-0677">Repeat</keyword>
<dbReference type="OMA" id="VPPCEDS"/>
<comment type="caution">
    <text evidence="23">The sequence shown here is derived from an EMBL/GenBank/DDBJ whole genome shotgun (WGS) entry which is preliminary data.</text>
</comment>
<evidence type="ECO:0000259" key="22">
    <source>
        <dbReference type="PROSITE" id="PS50011"/>
    </source>
</evidence>
<dbReference type="PROSITE" id="PS50011">
    <property type="entry name" value="PROTEIN_KINASE_DOM"/>
    <property type="match status" value="1"/>
</dbReference>
<keyword evidence="9" id="KW-0732">Signal</keyword>
<evidence type="ECO:0000256" key="14">
    <source>
        <dbReference type="ARBA" id="ARBA00022989"/>
    </source>
</evidence>
<keyword evidence="6" id="KW-0433">Leucine-rich repeat</keyword>
<evidence type="ECO:0000256" key="4">
    <source>
        <dbReference type="ARBA" id="ARBA00022527"/>
    </source>
</evidence>
<reference evidence="23 24" key="1">
    <citation type="submission" date="2017-07" db="EMBL/GenBank/DDBJ databases">
        <title>An improved, manually edited Actinidia chinensis var. chinensis (kiwifruit) genome highlights the challenges associated with draft genomes and gene prediction in plants.</title>
        <authorList>
            <person name="Pilkington S."/>
            <person name="Crowhurst R."/>
            <person name="Hilario E."/>
            <person name="Nardozza S."/>
            <person name="Fraser L."/>
            <person name="Peng Y."/>
            <person name="Gunaseelan K."/>
            <person name="Simpson R."/>
            <person name="Tahir J."/>
            <person name="Deroles S."/>
            <person name="Templeton K."/>
            <person name="Luo Z."/>
            <person name="Davy M."/>
            <person name="Cheng C."/>
            <person name="Mcneilage M."/>
            <person name="Scaglione D."/>
            <person name="Liu Y."/>
            <person name="Zhang Q."/>
            <person name="Datson P."/>
            <person name="De Silva N."/>
            <person name="Gardiner S."/>
            <person name="Bassett H."/>
            <person name="Chagne D."/>
            <person name="Mccallum J."/>
            <person name="Dzierzon H."/>
            <person name="Deng C."/>
            <person name="Wang Y.-Y."/>
            <person name="Barron N."/>
            <person name="Manako K."/>
            <person name="Bowen J."/>
            <person name="Foster T."/>
            <person name="Erridge Z."/>
            <person name="Tiffin H."/>
            <person name="Waite C."/>
            <person name="Davies K."/>
            <person name="Grierson E."/>
            <person name="Laing W."/>
            <person name="Kirk R."/>
            <person name="Chen X."/>
            <person name="Wood M."/>
            <person name="Montefiori M."/>
            <person name="Brummell D."/>
            <person name="Schwinn K."/>
            <person name="Catanach A."/>
            <person name="Fullerton C."/>
            <person name="Li D."/>
            <person name="Meiyalaghan S."/>
            <person name="Nieuwenhuizen N."/>
            <person name="Read N."/>
            <person name="Prakash R."/>
            <person name="Hunter D."/>
            <person name="Zhang H."/>
            <person name="Mckenzie M."/>
            <person name="Knabel M."/>
            <person name="Harris A."/>
            <person name="Allan A."/>
            <person name="Chen A."/>
            <person name="Janssen B."/>
            <person name="Plunkett B."/>
            <person name="Dwamena C."/>
            <person name="Voogd C."/>
            <person name="Leif D."/>
            <person name="Lafferty D."/>
            <person name="Souleyre E."/>
            <person name="Varkonyi-Gasic E."/>
            <person name="Gambi F."/>
            <person name="Hanley J."/>
            <person name="Yao J.-L."/>
            <person name="Cheung J."/>
            <person name="David K."/>
            <person name="Warren B."/>
            <person name="Marsh K."/>
            <person name="Snowden K."/>
            <person name="Lin-Wang K."/>
            <person name="Brian L."/>
            <person name="Martinez-Sanchez M."/>
            <person name="Wang M."/>
            <person name="Ileperuma N."/>
            <person name="Macnee N."/>
            <person name="Campin R."/>
            <person name="Mcatee P."/>
            <person name="Drummond R."/>
            <person name="Espley R."/>
            <person name="Ireland H."/>
            <person name="Wu R."/>
            <person name="Atkinson R."/>
            <person name="Karunairetnam S."/>
            <person name="Bulley S."/>
            <person name="Chunkath S."/>
            <person name="Hanley Z."/>
            <person name="Storey R."/>
            <person name="Thrimawithana A."/>
            <person name="Thomson S."/>
            <person name="David C."/>
            <person name="Testolin R."/>
        </authorList>
    </citation>
    <scope>NUCLEOTIDE SEQUENCE [LARGE SCALE GENOMIC DNA]</scope>
    <source>
        <strain evidence="24">cv. Red5</strain>
        <tissue evidence="23">Young leaf</tissue>
    </source>
</reference>
<keyword evidence="17" id="KW-0325">Glycoprotein</keyword>
<dbReference type="Pfam" id="PF00069">
    <property type="entry name" value="Pkinase"/>
    <property type="match status" value="1"/>
</dbReference>
<dbReference type="AlphaFoldDB" id="A0A2R6QHS7"/>
<evidence type="ECO:0000256" key="5">
    <source>
        <dbReference type="ARBA" id="ARBA00022553"/>
    </source>
</evidence>
<proteinExistence type="predicted"/>
<dbReference type="PROSITE" id="PS00107">
    <property type="entry name" value="PROTEIN_KINASE_ATP"/>
    <property type="match status" value="1"/>
</dbReference>
<dbReference type="PANTHER" id="PTHR27008">
    <property type="entry name" value="OS04G0122200 PROTEIN"/>
    <property type="match status" value="1"/>
</dbReference>
<comment type="catalytic activity">
    <reaction evidence="19">
        <text>L-seryl-[protein] + ATP = O-phospho-L-seryl-[protein] + ADP + H(+)</text>
        <dbReference type="Rhea" id="RHEA:17989"/>
        <dbReference type="Rhea" id="RHEA-COMP:9863"/>
        <dbReference type="Rhea" id="RHEA-COMP:11604"/>
        <dbReference type="ChEBI" id="CHEBI:15378"/>
        <dbReference type="ChEBI" id="CHEBI:29999"/>
        <dbReference type="ChEBI" id="CHEBI:30616"/>
        <dbReference type="ChEBI" id="CHEBI:83421"/>
        <dbReference type="ChEBI" id="CHEBI:456216"/>
        <dbReference type="EC" id="2.7.11.1"/>
    </reaction>
</comment>
<evidence type="ECO:0000256" key="15">
    <source>
        <dbReference type="ARBA" id="ARBA00023136"/>
    </source>
</evidence>
<dbReference type="InterPro" id="IPR008271">
    <property type="entry name" value="Ser/Thr_kinase_AS"/>
</dbReference>
<keyword evidence="5" id="KW-0597">Phosphoprotein</keyword>
<feature type="domain" description="Protein kinase" evidence="22">
    <location>
        <begin position="487"/>
        <end position="768"/>
    </location>
</feature>
<dbReference type="GO" id="GO:0005886">
    <property type="term" value="C:plasma membrane"/>
    <property type="evidence" value="ECO:0007669"/>
    <property type="project" value="UniProtKB-SubCell"/>
</dbReference>
<keyword evidence="11 20" id="KW-0547">Nucleotide-binding</keyword>
<evidence type="ECO:0000313" key="23">
    <source>
        <dbReference type="EMBL" id="PSS08146.1"/>
    </source>
</evidence>
<dbReference type="STRING" id="1590841.A0A2R6QHS7"/>
<keyword evidence="15 21" id="KW-0472">Membrane</keyword>
<organism evidence="23 24">
    <name type="scientific">Actinidia chinensis var. chinensis</name>
    <name type="common">Chinese soft-hair kiwi</name>
    <dbReference type="NCBI Taxonomy" id="1590841"/>
    <lineage>
        <taxon>Eukaryota</taxon>
        <taxon>Viridiplantae</taxon>
        <taxon>Streptophyta</taxon>
        <taxon>Embryophyta</taxon>
        <taxon>Tracheophyta</taxon>
        <taxon>Spermatophyta</taxon>
        <taxon>Magnoliopsida</taxon>
        <taxon>eudicotyledons</taxon>
        <taxon>Gunneridae</taxon>
        <taxon>Pentapetalae</taxon>
        <taxon>asterids</taxon>
        <taxon>Ericales</taxon>
        <taxon>Actinidiaceae</taxon>
        <taxon>Actinidia</taxon>
    </lineage>
</organism>
<reference evidence="24" key="2">
    <citation type="journal article" date="2018" name="BMC Genomics">
        <title>A manually annotated Actinidia chinensis var. chinensis (kiwifruit) genome highlights the challenges associated with draft genomes and gene prediction in plants.</title>
        <authorList>
            <person name="Pilkington S.M."/>
            <person name="Crowhurst R."/>
            <person name="Hilario E."/>
            <person name="Nardozza S."/>
            <person name="Fraser L."/>
            <person name="Peng Y."/>
            <person name="Gunaseelan K."/>
            <person name="Simpson R."/>
            <person name="Tahir J."/>
            <person name="Deroles S.C."/>
            <person name="Templeton K."/>
            <person name="Luo Z."/>
            <person name="Davy M."/>
            <person name="Cheng C."/>
            <person name="McNeilage M."/>
            <person name="Scaglione D."/>
            <person name="Liu Y."/>
            <person name="Zhang Q."/>
            <person name="Datson P."/>
            <person name="De Silva N."/>
            <person name="Gardiner S.E."/>
            <person name="Bassett H."/>
            <person name="Chagne D."/>
            <person name="McCallum J."/>
            <person name="Dzierzon H."/>
            <person name="Deng C."/>
            <person name="Wang Y.Y."/>
            <person name="Barron L."/>
            <person name="Manako K."/>
            <person name="Bowen J."/>
            <person name="Foster T.M."/>
            <person name="Erridge Z.A."/>
            <person name="Tiffin H."/>
            <person name="Waite C.N."/>
            <person name="Davies K.M."/>
            <person name="Grierson E.P."/>
            <person name="Laing W.A."/>
            <person name="Kirk R."/>
            <person name="Chen X."/>
            <person name="Wood M."/>
            <person name="Montefiori M."/>
            <person name="Brummell D.A."/>
            <person name="Schwinn K.E."/>
            <person name="Catanach A."/>
            <person name="Fullerton C."/>
            <person name="Li D."/>
            <person name="Meiyalaghan S."/>
            <person name="Nieuwenhuizen N."/>
            <person name="Read N."/>
            <person name="Prakash R."/>
            <person name="Hunter D."/>
            <person name="Zhang H."/>
            <person name="McKenzie M."/>
            <person name="Knabel M."/>
            <person name="Harris A."/>
            <person name="Allan A.C."/>
            <person name="Gleave A."/>
            <person name="Chen A."/>
            <person name="Janssen B.J."/>
            <person name="Plunkett B."/>
            <person name="Ampomah-Dwamena C."/>
            <person name="Voogd C."/>
            <person name="Leif D."/>
            <person name="Lafferty D."/>
            <person name="Souleyre E.J.F."/>
            <person name="Varkonyi-Gasic E."/>
            <person name="Gambi F."/>
            <person name="Hanley J."/>
            <person name="Yao J.L."/>
            <person name="Cheung J."/>
            <person name="David K.M."/>
            <person name="Warren B."/>
            <person name="Marsh K."/>
            <person name="Snowden K.C."/>
            <person name="Lin-Wang K."/>
            <person name="Brian L."/>
            <person name="Martinez-Sanchez M."/>
            <person name="Wang M."/>
            <person name="Ileperuma N."/>
            <person name="Macnee N."/>
            <person name="Campin R."/>
            <person name="McAtee P."/>
            <person name="Drummond R.S.M."/>
            <person name="Espley R.V."/>
            <person name="Ireland H.S."/>
            <person name="Wu R."/>
            <person name="Atkinson R.G."/>
            <person name="Karunairetnam S."/>
            <person name="Bulley S."/>
            <person name="Chunkath S."/>
            <person name="Hanley Z."/>
            <person name="Storey R."/>
            <person name="Thrimawithana A.H."/>
            <person name="Thomson S."/>
            <person name="David C."/>
            <person name="Testolin R."/>
            <person name="Huang H."/>
            <person name="Hellens R.P."/>
            <person name="Schaffer R.J."/>
        </authorList>
    </citation>
    <scope>NUCLEOTIDE SEQUENCE [LARGE SCALE GENOMIC DNA]</scope>
    <source>
        <strain evidence="24">cv. Red5</strain>
    </source>
</reference>
<evidence type="ECO:0000256" key="3">
    <source>
        <dbReference type="ARBA" id="ARBA00022475"/>
    </source>
</evidence>
<evidence type="ECO:0000256" key="11">
    <source>
        <dbReference type="ARBA" id="ARBA00022741"/>
    </source>
</evidence>
<dbReference type="Pfam" id="PF00560">
    <property type="entry name" value="LRR_1"/>
    <property type="match status" value="2"/>
</dbReference>
<evidence type="ECO:0000256" key="12">
    <source>
        <dbReference type="ARBA" id="ARBA00022777"/>
    </source>
</evidence>
<dbReference type="PROSITE" id="PS00108">
    <property type="entry name" value="PROTEIN_KINASE_ST"/>
    <property type="match status" value="1"/>
</dbReference>
<dbReference type="InterPro" id="IPR032675">
    <property type="entry name" value="LRR_dom_sf"/>
</dbReference>
<dbReference type="GO" id="GO:0004674">
    <property type="term" value="F:protein serine/threonine kinase activity"/>
    <property type="evidence" value="ECO:0007669"/>
    <property type="project" value="UniProtKB-KW"/>
</dbReference>
<feature type="binding site" evidence="20">
    <location>
        <position position="515"/>
    </location>
    <ligand>
        <name>ATP</name>
        <dbReference type="ChEBI" id="CHEBI:30616"/>
    </ligand>
</feature>
<dbReference type="GO" id="GO:0006952">
    <property type="term" value="P:defense response"/>
    <property type="evidence" value="ECO:0007669"/>
    <property type="project" value="UniProtKB-ARBA"/>
</dbReference>
<dbReference type="GO" id="GO:0051707">
    <property type="term" value="P:response to other organism"/>
    <property type="evidence" value="ECO:0007669"/>
    <property type="project" value="UniProtKB-ARBA"/>
</dbReference>
<sequence length="775" mass="85689">MITDSNVLVVSSLLRDGPIPSTIFNLSSLESISLQSNTLSGNFPLDLCKHLPVLQELVLGNNKFTGSLQSRICNCTLLKLLDLSENYFAGFIPQEISHLHNLQWLDMSKNSLSGRIPSNIFNISTLEMLDLAMNNLSGYLPSSIGCRLPNIKVILLGGNKLTGIIPSSIANASKLNTLDLSHNSFAGYIPDTLGNLELLWELNFVQNNLTCKSATMTSCFASLMKCKNLMKLWIASNPLNVILPANIGNMSNLESIWAWNCKIMGNVPKEIGLLDVNFSSNSLSSELPWQIGNLKNVKTIDMSMNQLSGSIPGSIGSLHSLFSLSLANNRFEGHIPQSFGSLISMEFLDLSQNNLSGAIPKSMEQLLYLKYLNLSSNKLEGEIPKGGPFANFTAQSFMWNKALCGAPRFQASPCPGARQRSREKIVLVLKFVLPIIASIVLITLISVSMLTRCQRKNMRIPNEDNLVLVRAPKRFSYQELLQATNGFSECNLLGMGSFSSVYKGILSDGLIFAIKVFDMELEGSSKSFDIECKVMRNLRHRNLIKVIGSCSNPDFKALVVDYMPNGNLEKWLHNVPGYCLDILQRMNIMIDVASALEYLHHGYLIPVVHCDVKPSNVLLDEDMVAHLGDYGIAKLLCKQESMVQTETLATIGYIAPEYGSEGMVSVKGDVYSYGVMLLETFTGRKPTDELFVGEMSFKHWVNKSLHCAVFEVMDANILRKEDENFVIKECCIKSILELAILCCVESPKDRVNMKDVIGALKKIKVAFLTNIPGAS</sequence>
<dbReference type="Pfam" id="PF13855">
    <property type="entry name" value="LRR_8"/>
    <property type="match status" value="3"/>
</dbReference>
<keyword evidence="3" id="KW-1003">Cell membrane</keyword>
<dbReference type="InterPro" id="IPR011009">
    <property type="entry name" value="Kinase-like_dom_sf"/>
</dbReference>
<comment type="subcellular location">
    <subcellularLocation>
        <location evidence="1">Cell membrane</location>
        <topology evidence="1">Single-pass membrane protein</topology>
    </subcellularLocation>
</comment>
<dbReference type="InterPro" id="IPR001611">
    <property type="entry name" value="Leu-rich_rpt"/>
</dbReference>
<dbReference type="FunFam" id="3.80.10.10:FF:000095">
    <property type="entry name" value="LRR receptor-like serine/threonine-protein kinase GSO1"/>
    <property type="match status" value="2"/>
</dbReference>
<keyword evidence="16 23" id="KW-0675">Receptor</keyword>
<keyword evidence="7" id="KW-0808">Transferase</keyword>
<dbReference type="SMART" id="SM00369">
    <property type="entry name" value="LRR_TYP"/>
    <property type="match status" value="6"/>
</dbReference>
<dbReference type="SMART" id="SM00220">
    <property type="entry name" value="S_TKc"/>
    <property type="match status" value="1"/>
</dbReference>
<keyword evidence="8 21" id="KW-0812">Transmembrane</keyword>
<dbReference type="EC" id="2.7.11.1" evidence="2"/>
<evidence type="ECO:0000256" key="19">
    <source>
        <dbReference type="ARBA" id="ARBA00048679"/>
    </source>
</evidence>
<dbReference type="InterPro" id="IPR003591">
    <property type="entry name" value="Leu-rich_rpt_typical-subtyp"/>
</dbReference>
<evidence type="ECO:0000256" key="17">
    <source>
        <dbReference type="ARBA" id="ARBA00023180"/>
    </source>
</evidence>
<evidence type="ECO:0000256" key="13">
    <source>
        <dbReference type="ARBA" id="ARBA00022840"/>
    </source>
</evidence>
<keyword evidence="13 20" id="KW-0067">ATP-binding</keyword>
<feature type="transmembrane region" description="Helical" evidence="21">
    <location>
        <begin position="427"/>
        <end position="450"/>
    </location>
</feature>
<keyword evidence="12 23" id="KW-0418">Kinase</keyword>
<protein>
    <recommendedName>
        <fullName evidence="2">non-specific serine/threonine protein kinase</fullName>
        <ecNumber evidence="2">2.7.11.1</ecNumber>
    </recommendedName>
</protein>